<feature type="transmembrane region" description="Helical" evidence="3">
    <location>
        <begin position="1487"/>
        <end position="1512"/>
    </location>
</feature>
<dbReference type="Proteomes" id="UP001642464">
    <property type="component" value="Unassembled WGS sequence"/>
</dbReference>
<dbReference type="SUPFAM" id="SSF103473">
    <property type="entry name" value="MFS general substrate transporter"/>
    <property type="match status" value="1"/>
</dbReference>
<keyword evidence="3" id="KW-0812">Transmembrane</keyword>
<feature type="compositionally biased region" description="Basic and acidic residues" evidence="2">
    <location>
        <begin position="682"/>
        <end position="691"/>
    </location>
</feature>
<proteinExistence type="inferred from homology"/>
<feature type="transmembrane region" description="Helical" evidence="3">
    <location>
        <begin position="1345"/>
        <end position="1364"/>
    </location>
</feature>
<evidence type="ECO:0000256" key="3">
    <source>
        <dbReference type="SAM" id="Phobius"/>
    </source>
</evidence>
<name>A0ABP0SHR1_9DINO</name>
<organism evidence="4 5">
    <name type="scientific">Durusdinium trenchii</name>
    <dbReference type="NCBI Taxonomy" id="1381693"/>
    <lineage>
        <taxon>Eukaryota</taxon>
        <taxon>Sar</taxon>
        <taxon>Alveolata</taxon>
        <taxon>Dinophyceae</taxon>
        <taxon>Suessiales</taxon>
        <taxon>Symbiodiniaceae</taxon>
        <taxon>Durusdinium</taxon>
    </lineage>
</organism>
<dbReference type="InterPro" id="IPR036259">
    <property type="entry name" value="MFS_trans_sf"/>
</dbReference>
<keyword evidence="5" id="KW-1185">Reference proteome</keyword>
<dbReference type="Gene3D" id="1.20.1250.20">
    <property type="entry name" value="MFS general substrate transporter like domains"/>
    <property type="match status" value="1"/>
</dbReference>
<comment type="caution">
    <text evidence="4">The sequence shown here is derived from an EMBL/GenBank/DDBJ whole genome shotgun (WGS) entry which is preliminary data.</text>
</comment>
<feature type="transmembrane region" description="Helical" evidence="3">
    <location>
        <begin position="1311"/>
        <end position="1333"/>
    </location>
</feature>
<accession>A0ABP0SHR1</accession>
<feature type="transmembrane region" description="Helical" evidence="3">
    <location>
        <begin position="1444"/>
        <end position="1467"/>
    </location>
</feature>
<protein>
    <submittedName>
        <fullName evidence="4">Glucuronide carrier protein</fullName>
    </submittedName>
</protein>
<dbReference type="InterPro" id="IPR039672">
    <property type="entry name" value="MFS_2"/>
</dbReference>
<evidence type="ECO:0000313" key="5">
    <source>
        <dbReference type="Proteomes" id="UP001642464"/>
    </source>
</evidence>
<dbReference type="PANTHER" id="PTHR11328:SF24">
    <property type="entry name" value="MAJOR FACILITATOR SUPERFAMILY (MFS) PROFILE DOMAIN-CONTAINING PROTEIN"/>
    <property type="match status" value="1"/>
</dbReference>
<feature type="compositionally biased region" description="Basic and acidic residues" evidence="2">
    <location>
        <begin position="466"/>
        <end position="477"/>
    </location>
</feature>
<reference evidence="4 5" key="1">
    <citation type="submission" date="2024-02" db="EMBL/GenBank/DDBJ databases">
        <authorList>
            <person name="Chen Y."/>
            <person name="Shah S."/>
            <person name="Dougan E. K."/>
            <person name="Thang M."/>
            <person name="Chan C."/>
        </authorList>
    </citation>
    <scope>NUCLEOTIDE SEQUENCE [LARGE SCALE GENOMIC DNA]</scope>
</reference>
<dbReference type="EMBL" id="CAXAMM010043818">
    <property type="protein sequence ID" value="CAK9111906.1"/>
    <property type="molecule type" value="Genomic_DNA"/>
</dbReference>
<sequence>MAWIDDLIWRLYCLKCPKEFAYCILLLTWMNFDLNQEIDYVEYFAGFGRITSYMKCAMYRAARFDILDHTPTGNQKTNFMDLNSASGYALAILVMLKGVVNNFAAHFGIKCSSFCKVNIGTCTLVLLCTALGGAWSLEQPSGSLLEFYPTWRFIMNMVCNSGGPQAVSLVKWWMRHYDSATAKRHYLYSNSHVVRSLDRGRLHMRGWPTKTKVKTCEKYRDHSGKLRYKGTANLKQTEVYPPAFARTVCDLVEKMKENCLGQPEIVGKAPPAIETMQRDWECEKSLWQFVDFNQPLTGQIREHSSKLIGPSVSEPRAAPYGSTTGSTLEKLLPVQQSSRRVDLKPFGILEGFSLEVERNMTGQPTSASNMWSCDTLGDGLKHVIGASRPDDEVEEEELLRQLKDSTSWTSLGATEEELAAAQGAAEQFGGKDQEANEQRPLATPVRTKRSAPPASVEVLEPTEPTAPHESESKKSKVEPVLNPSPPALPEGGPAQPSDRVSAPKLIGGMTRRQFNLRRAAKARVDRMCKPHGKRTWLNVPQWLRDEWRSGNKDDIADVLRDVNFNKEQFIATMQRIVSKKQSMKVKREEGWYSEAEMKNDLNWPQSKIDGAKARCQAMAATHIRNNAYDGVLEYYIVVRETVEHTTETSFEEIHQSTTKATADDASFSKSGLSGEQFQDLGGADKRSKAEANLKTTEPNSDRYGQVRDDLKRFLDSMMSKSGKLRSLVRELNKNYSKDVAAKQCLPALESAIKDVDGAFDACNEAWARGEADKFRSDAFVNMAEERMKKATFTCSKALAIENKVSLQATLSEASALILAKASCASAIRSAKGFVADVGQVLYTGKNEQTFQDLMRFVADEVRHMFFHGVEDTANNRGRFNMALVHISGDWPWLADCGKFERSFRNVEKSKRQRRRTGICHMCAAGRECDWEQINTLRPQWLQTMFTLQISAENSEQSAFVDVPHCPGQLPNLWQFDIFHTMHLGVCKSFLGSAIAALSEVQSSSRIEDRFESLTQHYLHWCKTERKRPWVSKLCKEHIGWIAKTTYPVGGWHKGSLSTSLMEWFEAIYKAEGRSWPPMLQEAGQACVACNSFLKRLYDAEAWLSASNAREIAALGLEFLVLYARLARAALLQDRLLWALQPKHHSMHHVVCYLHYSANNGKVLSPLCFSTQADEDFIGKLYWTLETALMVILCCLWLGDVPVPKPPFDLFGSGDGGPKPTKHQECATYVFGSLAAAVLPLALESMEVFSRLTLMASVWAVAMAVHGTWCFCTVPDTAPTSVTSATTSATVARPTSKTWSFLRHVLEVRAAWSLWLATVLMSMAVVSNALLYPFFVKYVLREEGGLSTLLGLYILLGAVGVPLWAFASHRFDKRRTLAQATLLQGLALLVVFLFVEQGAVPIYSTCIVLAGLSFGGVPVLRFSMLADVADLAQLRSGGKRDEGKLVALFDISSKLAASALVALGFAVIDLSGYQAGQPDEEQGPASRLAICIFYALVPALLAMLSALVVFCLYPLDRQQHTEILSELSRPTDADAAIVGKPMKAMNAGGAME</sequence>
<evidence type="ECO:0000256" key="1">
    <source>
        <dbReference type="ARBA" id="ARBA00008335"/>
    </source>
</evidence>
<feature type="region of interest" description="Disordered" evidence="2">
    <location>
        <begin position="678"/>
        <end position="702"/>
    </location>
</feature>
<evidence type="ECO:0000313" key="4">
    <source>
        <dbReference type="EMBL" id="CAK9111906.1"/>
    </source>
</evidence>
<feature type="transmembrane region" description="Helical" evidence="3">
    <location>
        <begin position="1376"/>
        <end position="1394"/>
    </location>
</feature>
<feature type="region of interest" description="Disordered" evidence="2">
    <location>
        <begin position="420"/>
        <end position="505"/>
    </location>
</feature>
<dbReference type="PANTHER" id="PTHR11328">
    <property type="entry name" value="MAJOR FACILITATOR SUPERFAMILY DOMAIN-CONTAINING PROTEIN"/>
    <property type="match status" value="1"/>
</dbReference>
<dbReference type="Pfam" id="PF13347">
    <property type="entry name" value="MFS_2"/>
    <property type="match status" value="1"/>
</dbReference>
<keyword evidence="3" id="KW-0472">Membrane</keyword>
<keyword evidence="3" id="KW-1133">Transmembrane helix</keyword>
<feature type="transmembrane region" description="Helical" evidence="3">
    <location>
        <begin position="1400"/>
        <end position="1423"/>
    </location>
</feature>
<feature type="region of interest" description="Disordered" evidence="2">
    <location>
        <begin position="652"/>
        <end position="671"/>
    </location>
</feature>
<evidence type="ECO:0000256" key="2">
    <source>
        <dbReference type="SAM" id="MobiDB-lite"/>
    </source>
</evidence>
<gene>
    <name evidence="4" type="ORF">SCF082_LOCUS51904</name>
</gene>
<comment type="similarity">
    <text evidence="1">Belongs to the major facilitator superfamily.</text>
</comment>